<name>A0A517YGI6_9BACT</name>
<accession>A0A517YGI6</accession>
<dbReference type="EMBL" id="CP036274">
    <property type="protein sequence ID" value="QDU29311.1"/>
    <property type="molecule type" value="Genomic_DNA"/>
</dbReference>
<keyword evidence="2" id="KW-0413">Isomerase</keyword>
<dbReference type="SUPFAM" id="SSF55961">
    <property type="entry name" value="Bet v1-like"/>
    <property type="match status" value="1"/>
</dbReference>
<gene>
    <name evidence="2" type="ORF">ETAA8_44190</name>
</gene>
<dbReference type="GO" id="GO:0016853">
    <property type="term" value="F:isomerase activity"/>
    <property type="evidence" value="ECO:0007669"/>
    <property type="project" value="UniProtKB-KW"/>
</dbReference>
<dbReference type="GO" id="GO:0044877">
    <property type="term" value="F:protein-containing complex binding"/>
    <property type="evidence" value="ECO:0007669"/>
    <property type="project" value="TreeGrafter"/>
</dbReference>
<dbReference type="PANTHER" id="PTHR12126">
    <property type="entry name" value="NADH-UBIQUINONE OXIDOREDUCTASE 39 KDA SUBUNIT-RELATED"/>
    <property type="match status" value="1"/>
</dbReference>
<dbReference type="InterPro" id="IPR036291">
    <property type="entry name" value="NAD(P)-bd_dom_sf"/>
</dbReference>
<dbReference type="AlphaFoldDB" id="A0A517YGI6"/>
<dbReference type="OrthoDB" id="9774199at2"/>
<dbReference type="Pfam" id="PF13460">
    <property type="entry name" value="NAD_binding_10"/>
    <property type="match status" value="1"/>
</dbReference>
<evidence type="ECO:0000313" key="2">
    <source>
        <dbReference type="EMBL" id="QDU29311.1"/>
    </source>
</evidence>
<dbReference type="RefSeq" id="WP_145092945.1">
    <property type="nucleotide sequence ID" value="NZ_CP036274.1"/>
</dbReference>
<dbReference type="PANTHER" id="PTHR12126:SF11">
    <property type="entry name" value="NADH DEHYDROGENASE [UBIQUINONE] 1 ALPHA SUBCOMPLEX SUBUNIT 9, MITOCHONDRIAL"/>
    <property type="match status" value="1"/>
</dbReference>
<dbReference type="Proteomes" id="UP000315017">
    <property type="component" value="Chromosome"/>
</dbReference>
<proteinExistence type="predicted"/>
<dbReference type="InterPro" id="IPR016040">
    <property type="entry name" value="NAD(P)-bd_dom"/>
</dbReference>
<dbReference type="Pfam" id="PF11066">
    <property type="entry name" value="DUF2867"/>
    <property type="match status" value="1"/>
</dbReference>
<keyword evidence="3" id="KW-1185">Reference proteome</keyword>
<dbReference type="InterPro" id="IPR051207">
    <property type="entry name" value="ComplexI_NDUFA9_subunit"/>
</dbReference>
<sequence length="504" mass="55835">MPGLILLTGGTGYVGGRLLSVLQNRGVRVRCLTRRPEVLSDRTNATTEIVAGDVLDRESLARALADVDTAYYFVHSMGASRDFEQQDRVAAANFAQVAAAAGVRRIIYLGGLGNPDEKLSKHLRSRQETGDVLREHHPQVIEFRASIVIGSGSLSFEMIRSLVERLPIMICPRWVQVKAQPIAIEDLLAYLIAALDLPSGSSLVYEIGGPDQVSYGEIMQEYARQRGLSRWMIPVPLLTPYLSSLWLGLVTPLYARIGRKLVESLRNPTLISNNLAAKTFPVRPRSLREAIARALVNEDREFAETSWSDALSSAGAPRDWGGTRFGSRLVDSRTITLKVPPEQAFAPIRRIGGRTGWYYGNWLWSLRGFLDLIIGGVGVRRGRRDPENLHVGDPLDFWRVEACDPPHRLRLQAEMKLPGRAWLEFEVTPCEQGSTIRQTAIFDPLGLAGLLYWYGIYPLHQFVFAGMLRNLGRAAESSALDSAPQRVVVGESVAPKTQAEESSP</sequence>
<feature type="domain" description="NAD(P)-binding" evidence="1">
    <location>
        <begin position="9"/>
        <end position="137"/>
    </location>
</feature>
<dbReference type="Gene3D" id="3.40.50.720">
    <property type="entry name" value="NAD(P)-binding Rossmann-like Domain"/>
    <property type="match status" value="1"/>
</dbReference>
<protein>
    <submittedName>
        <fullName evidence="2">3 beta-hydroxysteroid dehydrogenase/Delta 5--&gt;4-isomerase</fullName>
    </submittedName>
</protein>
<evidence type="ECO:0000313" key="3">
    <source>
        <dbReference type="Proteomes" id="UP000315017"/>
    </source>
</evidence>
<dbReference type="InterPro" id="IPR021295">
    <property type="entry name" value="DUF2867"/>
</dbReference>
<organism evidence="2 3">
    <name type="scientific">Anatilimnocola aggregata</name>
    <dbReference type="NCBI Taxonomy" id="2528021"/>
    <lineage>
        <taxon>Bacteria</taxon>
        <taxon>Pseudomonadati</taxon>
        <taxon>Planctomycetota</taxon>
        <taxon>Planctomycetia</taxon>
        <taxon>Pirellulales</taxon>
        <taxon>Pirellulaceae</taxon>
        <taxon>Anatilimnocola</taxon>
    </lineage>
</organism>
<reference evidence="2 3" key="1">
    <citation type="submission" date="2019-02" db="EMBL/GenBank/DDBJ databases">
        <title>Deep-cultivation of Planctomycetes and their phenomic and genomic characterization uncovers novel biology.</title>
        <authorList>
            <person name="Wiegand S."/>
            <person name="Jogler M."/>
            <person name="Boedeker C."/>
            <person name="Pinto D."/>
            <person name="Vollmers J."/>
            <person name="Rivas-Marin E."/>
            <person name="Kohn T."/>
            <person name="Peeters S.H."/>
            <person name="Heuer A."/>
            <person name="Rast P."/>
            <person name="Oberbeckmann S."/>
            <person name="Bunk B."/>
            <person name="Jeske O."/>
            <person name="Meyerdierks A."/>
            <person name="Storesund J.E."/>
            <person name="Kallscheuer N."/>
            <person name="Luecker S."/>
            <person name="Lage O.M."/>
            <person name="Pohl T."/>
            <person name="Merkel B.J."/>
            <person name="Hornburger P."/>
            <person name="Mueller R.-W."/>
            <person name="Bruemmer F."/>
            <person name="Labrenz M."/>
            <person name="Spormann A.M."/>
            <person name="Op den Camp H."/>
            <person name="Overmann J."/>
            <person name="Amann R."/>
            <person name="Jetten M.S.M."/>
            <person name="Mascher T."/>
            <person name="Medema M.H."/>
            <person name="Devos D.P."/>
            <person name="Kaster A.-K."/>
            <person name="Ovreas L."/>
            <person name="Rohde M."/>
            <person name="Galperin M.Y."/>
            <person name="Jogler C."/>
        </authorList>
    </citation>
    <scope>NUCLEOTIDE SEQUENCE [LARGE SCALE GENOMIC DNA]</scope>
    <source>
        <strain evidence="2 3">ETA_A8</strain>
    </source>
</reference>
<evidence type="ECO:0000259" key="1">
    <source>
        <dbReference type="Pfam" id="PF13460"/>
    </source>
</evidence>
<dbReference type="KEGG" id="aagg:ETAA8_44190"/>
<dbReference type="SUPFAM" id="SSF51735">
    <property type="entry name" value="NAD(P)-binding Rossmann-fold domains"/>
    <property type="match status" value="1"/>
</dbReference>